<gene>
    <name evidence="1" type="ORF">O6H91_01G159800</name>
</gene>
<dbReference type="Proteomes" id="UP001162992">
    <property type="component" value="Chromosome 1"/>
</dbReference>
<evidence type="ECO:0000313" key="1">
    <source>
        <dbReference type="EMBL" id="KAJ7571334.1"/>
    </source>
</evidence>
<sequence length="91" mass="10255">MLFFLSLWTTFGRSHTVGTGHRQTSEVGWPQAEIRDLICPWFPAMTEYNSSEGLWAVEGRMQGRQASGRVHSTNVEVVEQQQGPKMPGFSL</sequence>
<organism evidence="1 2">
    <name type="scientific">Diphasiastrum complanatum</name>
    <name type="common">Issler's clubmoss</name>
    <name type="synonym">Lycopodium complanatum</name>
    <dbReference type="NCBI Taxonomy" id="34168"/>
    <lineage>
        <taxon>Eukaryota</taxon>
        <taxon>Viridiplantae</taxon>
        <taxon>Streptophyta</taxon>
        <taxon>Embryophyta</taxon>
        <taxon>Tracheophyta</taxon>
        <taxon>Lycopodiopsida</taxon>
        <taxon>Lycopodiales</taxon>
        <taxon>Lycopodiaceae</taxon>
        <taxon>Lycopodioideae</taxon>
        <taxon>Diphasiastrum</taxon>
    </lineage>
</organism>
<protein>
    <submittedName>
        <fullName evidence="1">Uncharacterized protein</fullName>
    </submittedName>
</protein>
<keyword evidence="2" id="KW-1185">Reference proteome</keyword>
<name>A0ACC2EXT5_DIPCM</name>
<proteinExistence type="predicted"/>
<dbReference type="EMBL" id="CM055092">
    <property type="protein sequence ID" value="KAJ7571334.1"/>
    <property type="molecule type" value="Genomic_DNA"/>
</dbReference>
<comment type="caution">
    <text evidence="1">The sequence shown here is derived from an EMBL/GenBank/DDBJ whole genome shotgun (WGS) entry which is preliminary data.</text>
</comment>
<accession>A0ACC2EXT5</accession>
<reference evidence="2" key="1">
    <citation type="journal article" date="2024" name="Proc. Natl. Acad. Sci. U.S.A.">
        <title>Extraordinary preservation of gene collinearity over three hundred million years revealed in homosporous lycophytes.</title>
        <authorList>
            <person name="Li C."/>
            <person name="Wickell D."/>
            <person name="Kuo L.Y."/>
            <person name="Chen X."/>
            <person name="Nie B."/>
            <person name="Liao X."/>
            <person name="Peng D."/>
            <person name="Ji J."/>
            <person name="Jenkins J."/>
            <person name="Williams M."/>
            <person name="Shu S."/>
            <person name="Plott C."/>
            <person name="Barry K."/>
            <person name="Rajasekar S."/>
            <person name="Grimwood J."/>
            <person name="Han X."/>
            <person name="Sun S."/>
            <person name="Hou Z."/>
            <person name="He W."/>
            <person name="Dai G."/>
            <person name="Sun C."/>
            <person name="Schmutz J."/>
            <person name="Leebens-Mack J.H."/>
            <person name="Li F.W."/>
            <person name="Wang L."/>
        </authorList>
    </citation>
    <scope>NUCLEOTIDE SEQUENCE [LARGE SCALE GENOMIC DNA]</scope>
    <source>
        <strain evidence="2">cv. PW_Plant_1</strain>
    </source>
</reference>
<evidence type="ECO:0000313" key="2">
    <source>
        <dbReference type="Proteomes" id="UP001162992"/>
    </source>
</evidence>